<evidence type="ECO:0000256" key="1">
    <source>
        <dbReference type="SAM" id="MobiDB-lite"/>
    </source>
</evidence>
<proteinExistence type="predicted"/>
<dbReference type="EMBL" id="MSPT01000022">
    <property type="protein sequence ID" value="ONK25740.1"/>
    <property type="molecule type" value="Genomic_DNA"/>
</dbReference>
<evidence type="ECO:0000313" key="3">
    <source>
        <dbReference type="Proteomes" id="UP000188600"/>
    </source>
</evidence>
<feature type="region of interest" description="Disordered" evidence="1">
    <location>
        <begin position="55"/>
        <end position="79"/>
    </location>
</feature>
<organism evidence="2 3">
    <name type="scientific">Streptococcus azizii</name>
    <dbReference type="NCBI Taxonomy" id="1579424"/>
    <lineage>
        <taxon>Bacteria</taxon>
        <taxon>Bacillati</taxon>
        <taxon>Bacillota</taxon>
        <taxon>Bacilli</taxon>
        <taxon>Lactobacillales</taxon>
        <taxon>Streptococcaceae</taxon>
        <taxon>Streptococcus</taxon>
    </lineage>
</organism>
<name>A0AB36JNE3_9STRE</name>
<evidence type="ECO:0000313" key="2">
    <source>
        <dbReference type="EMBL" id="ONK25740.1"/>
    </source>
</evidence>
<reference evidence="2 3" key="1">
    <citation type="submission" date="2016-12" db="EMBL/GenBank/DDBJ databases">
        <authorList>
            <person name="Gulvik C.A."/>
        </authorList>
    </citation>
    <scope>NUCLEOTIDE SEQUENCE [LARGE SCALE GENOMIC DNA]</scope>
    <source>
        <strain evidence="2 3">12-5291</strain>
    </source>
</reference>
<comment type="caution">
    <text evidence="2">The sequence shown here is derived from an EMBL/GenBank/DDBJ whole genome shotgun (WGS) entry which is preliminary data.</text>
</comment>
<protein>
    <submittedName>
        <fullName evidence="2">Uncharacterized protein</fullName>
    </submittedName>
</protein>
<gene>
    <name evidence="2" type="ORF">BVE86_09540</name>
</gene>
<dbReference type="AlphaFoldDB" id="A0AB36JNE3"/>
<dbReference type="RefSeq" id="WP_077063990.1">
    <property type="nucleotide sequence ID" value="NZ_MSPT01000022.1"/>
</dbReference>
<feature type="compositionally biased region" description="Basic and acidic residues" evidence="1">
    <location>
        <begin position="67"/>
        <end position="79"/>
    </location>
</feature>
<accession>A0AB36JNE3</accession>
<dbReference type="Proteomes" id="UP000188600">
    <property type="component" value="Unassembled WGS sequence"/>
</dbReference>
<sequence length="79" mass="8777">MALYKATKNLVFQSLGKAVIVDEVIDLEPDYAEKVNKDLKLTFPDVEAVLVPVDETVEEKPKKPKGKKADDETKSDATE</sequence>